<feature type="binding site" evidence="6">
    <location>
        <position position="150"/>
    </location>
    <ligand>
        <name>S-adenosyl-L-methionine</name>
        <dbReference type="ChEBI" id="CHEBI:59789"/>
    </ligand>
</feature>
<feature type="binding site" evidence="6">
    <location>
        <position position="95"/>
    </location>
    <ligand>
        <name>S-adenosyl-L-methionine</name>
        <dbReference type="ChEBI" id="CHEBI:59789"/>
    </ligand>
</feature>
<dbReference type="EC" id="2.1.1.199" evidence="6"/>
<dbReference type="Proteomes" id="UP000306147">
    <property type="component" value="Unassembled WGS sequence"/>
</dbReference>
<dbReference type="Gene3D" id="3.40.50.150">
    <property type="entry name" value="Vaccinia Virus protein VP39"/>
    <property type="match status" value="1"/>
</dbReference>
<evidence type="ECO:0000313" key="9">
    <source>
        <dbReference type="Proteomes" id="UP000306147"/>
    </source>
</evidence>
<comment type="caution">
    <text evidence="8">The sequence shown here is derived from an EMBL/GenBank/DDBJ whole genome shotgun (WGS) entry which is preliminary data.</text>
</comment>
<feature type="region of interest" description="Disordered" evidence="7">
    <location>
        <begin position="294"/>
        <end position="359"/>
    </location>
</feature>
<dbReference type="InterPro" id="IPR023397">
    <property type="entry name" value="SAM-dep_MeTrfase_MraW_recog"/>
</dbReference>
<dbReference type="SUPFAM" id="SSF81799">
    <property type="entry name" value="Putative methyltransferase TM0872, insert domain"/>
    <property type="match status" value="1"/>
</dbReference>
<keyword evidence="9" id="KW-1185">Reference proteome</keyword>
<comment type="catalytic activity">
    <reaction evidence="6">
        <text>cytidine(1402) in 16S rRNA + S-adenosyl-L-methionine = N(4)-methylcytidine(1402) in 16S rRNA + S-adenosyl-L-homocysteine + H(+)</text>
        <dbReference type="Rhea" id="RHEA:42928"/>
        <dbReference type="Rhea" id="RHEA-COMP:10286"/>
        <dbReference type="Rhea" id="RHEA-COMP:10287"/>
        <dbReference type="ChEBI" id="CHEBI:15378"/>
        <dbReference type="ChEBI" id="CHEBI:57856"/>
        <dbReference type="ChEBI" id="CHEBI:59789"/>
        <dbReference type="ChEBI" id="CHEBI:74506"/>
        <dbReference type="ChEBI" id="CHEBI:82748"/>
        <dbReference type="EC" id="2.1.1.199"/>
    </reaction>
</comment>
<sequence>MGVLQRQWRDLRRVGARNTARRRQCRPRPSRDLRISLPVKGREAVSDAPHIPVLRDEVVDGLAIVPGERHVDATFGAGGYTDAILERGAEVAAFDRDPHAIEGGQSLVAKAGGRLILIEAPFSQMEGELTRRGLVPVDGVTMDIGVSSMQLDQAERGFSFQNDGPLDMRMSQEGVTAEEWLNAADEEEIANVLFNFGEEPKSRRVARAIVSARPLKRTSELANVVRKSLNHKHYDKKDPATRTFQAIRIHLNRELDELAEGLAAAERVLKPGGRLAVVTFHSLEDRLVKRFLRERSGSEPAGSRHRPMAGPRAAPSFETPAKAVRPGEEEVARNPRARSATLRVARRTAAAPWGSEGVN</sequence>
<evidence type="ECO:0000256" key="7">
    <source>
        <dbReference type="SAM" id="MobiDB-lite"/>
    </source>
</evidence>
<keyword evidence="4 6" id="KW-0808">Transferase</keyword>
<keyword evidence="3 6" id="KW-0489">Methyltransferase</keyword>
<evidence type="ECO:0000256" key="1">
    <source>
        <dbReference type="ARBA" id="ARBA00010396"/>
    </source>
</evidence>
<evidence type="ECO:0000256" key="3">
    <source>
        <dbReference type="ARBA" id="ARBA00022603"/>
    </source>
</evidence>
<dbReference type="OrthoDB" id="9806637at2"/>
<dbReference type="HAMAP" id="MF_01007">
    <property type="entry name" value="16SrRNA_methyltr_H"/>
    <property type="match status" value="1"/>
</dbReference>
<feature type="binding site" evidence="6">
    <location>
        <position position="143"/>
    </location>
    <ligand>
        <name>S-adenosyl-L-methionine</name>
        <dbReference type="ChEBI" id="CHEBI:59789"/>
    </ligand>
</feature>
<proteinExistence type="inferred from homology"/>
<name>A0A4S1XIL8_9SPHN</name>
<dbReference type="EMBL" id="SRXT01000001">
    <property type="protein sequence ID" value="TGX55580.1"/>
    <property type="molecule type" value="Genomic_DNA"/>
</dbReference>
<accession>A0A4S1XIL8</accession>
<dbReference type="AlphaFoldDB" id="A0A4S1XIL8"/>
<evidence type="ECO:0000256" key="4">
    <source>
        <dbReference type="ARBA" id="ARBA00022679"/>
    </source>
</evidence>
<evidence type="ECO:0000256" key="6">
    <source>
        <dbReference type="HAMAP-Rule" id="MF_01007"/>
    </source>
</evidence>
<evidence type="ECO:0000256" key="2">
    <source>
        <dbReference type="ARBA" id="ARBA00022552"/>
    </source>
</evidence>
<reference evidence="8 9" key="1">
    <citation type="submission" date="2019-04" db="EMBL/GenBank/DDBJ databases">
        <title>Sphingomonas psychrotolerans sp. nov., isolated from soil in the Tianshan Mountains, Xinjiang, China.</title>
        <authorList>
            <person name="Luo Y."/>
            <person name="Sheng H."/>
        </authorList>
    </citation>
    <scope>NUCLEOTIDE SEQUENCE [LARGE SCALE GENOMIC DNA]</scope>
    <source>
        <strain evidence="8 9">ZFGT-11</strain>
    </source>
</reference>
<comment type="subcellular location">
    <subcellularLocation>
        <location evidence="6">Cytoplasm</location>
    </subcellularLocation>
</comment>
<keyword evidence="6" id="KW-0963">Cytoplasm</keyword>
<dbReference type="SUPFAM" id="SSF53335">
    <property type="entry name" value="S-adenosyl-L-methionine-dependent methyltransferases"/>
    <property type="match status" value="1"/>
</dbReference>
<dbReference type="Pfam" id="PF01795">
    <property type="entry name" value="Methyltransf_5"/>
    <property type="match status" value="1"/>
</dbReference>
<protein>
    <recommendedName>
        <fullName evidence="6">Ribosomal RNA small subunit methyltransferase H</fullName>
        <ecNumber evidence="6">2.1.1.199</ecNumber>
    </recommendedName>
    <alternativeName>
        <fullName evidence="6">16S rRNA m(4)C1402 methyltransferase</fullName>
    </alternativeName>
    <alternativeName>
        <fullName evidence="6">rRNA (cytosine-N(4)-)-methyltransferase RsmH</fullName>
    </alternativeName>
</protein>
<feature type="binding site" evidence="6">
    <location>
        <begin position="78"/>
        <end position="80"/>
    </location>
    <ligand>
        <name>S-adenosyl-L-methionine</name>
        <dbReference type="ChEBI" id="CHEBI:59789"/>
    </ligand>
</feature>
<gene>
    <name evidence="6 8" type="primary">rsmH</name>
    <name evidence="8" type="ORF">E5A73_00105</name>
</gene>
<comment type="similarity">
    <text evidence="1 6">Belongs to the methyltransferase superfamily. RsmH family.</text>
</comment>
<dbReference type="NCBIfam" id="TIGR00006">
    <property type="entry name" value="16S rRNA (cytosine(1402)-N(4))-methyltransferase RsmH"/>
    <property type="match status" value="1"/>
</dbReference>
<feature type="compositionally biased region" description="Low complexity" evidence="7">
    <location>
        <begin position="337"/>
        <end position="351"/>
    </location>
</feature>
<dbReference type="InterPro" id="IPR002903">
    <property type="entry name" value="RsmH"/>
</dbReference>
<dbReference type="Gene3D" id="1.10.150.170">
    <property type="entry name" value="Putative methyltransferase TM0872, insert domain"/>
    <property type="match status" value="1"/>
</dbReference>
<dbReference type="GO" id="GO:0005737">
    <property type="term" value="C:cytoplasm"/>
    <property type="evidence" value="ECO:0007669"/>
    <property type="project" value="UniProtKB-SubCell"/>
</dbReference>
<dbReference type="PANTHER" id="PTHR11265">
    <property type="entry name" value="S-ADENOSYL-METHYLTRANSFERASE MRAW"/>
    <property type="match status" value="1"/>
</dbReference>
<comment type="function">
    <text evidence="6">Specifically methylates the N4 position of cytidine in position 1402 (C1402) of 16S rRNA.</text>
</comment>
<dbReference type="PANTHER" id="PTHR11265:SF0">
    <property type="entry name" value="12S RRNA N4-METHYLCYTIDINE METHYLTRANSFERASE"/>
    <property type="match status" value="1"/>
</dbReference>
<evidence type="ECO:0000256" key="5">
    <source>
        <dbReference type="ARBA" id="ARBA00022691"/>
    </source>
</evidence>
<dbReference type="PIRSF" id="PIRSF004486">
    <property type="entry name" value="MraW"/>
    <property type="match status" value="1"/>
</dbReference>
<keyword evidence="5 6" id="KW-0949">S-adenosyl-L-methionine</keyword>
<keyword evidence="2 6" id="KW-0698">rRNA processing</keyword>
<feature type="binding site" evidence="6">
    <location>
        <position position="122"/>
    </location>
    <ligand>
        <name>S-adenosyl-L-methionine</name>
        <dbReference type="ChEBI" id="CHEBI:59789"/>
    </ligand>
</feature>
<dbReference type="GO" id="GO:0070475">
    <property type="term" value="P:rRNA base methylation"/>
    <property type="evidence" value="ECO:0007669"/>
    <property type="project" value="UniProtKB-UniRule"/>
</dbReference>
<organism evidence="8 9">
    <name type="scientific">Sphingomonas gei</name>
    <dbReference type="NCBI Taxonomy" id="1395960"/>
    <lineage>
        <taxon>Bacteria</taxon>
        <taxon>Pseudomonadati</taxon>
        <taxon>Pseudomonadota</taxon>
        <taxon>Alphaproteobacteria</taxon>
        <taxon>Sphingomonadales</taxon>
        <taxon>Sphingomonadaceae</taxon>
        <taxon>Sphingomonas</taxon>
    </lineage>
</organism>
<evidence type="ECO:0000313" key="8">
    <source>
        <dbReference type="EMBL" id="TGX55580.1"/>
    </source>
</evidence>
<dbReference type="InterPro" id="IPR029063">
    <property type="entry name" value="SAM-dependent_MTases_sf"/>
</dbReference>
<dbReference type="GO" id="GO:0071424">
    <property type="term" value="F:rRNA (cytosine-N4-)-methyltransferase activity"/>
    <property type="evidence" value="ECO:0007669"/>
    <property type="project" value="UniProtKB-UniRule"/>
</dbReference>